<evidence type="ECO:0000313" key="3">
    <source>
        <dbReference type="Proteomes" id="UP000249645"/>
    </source>
</evidence>
<dbReference type="NCBIfam" id="TIGR04183">
    <property type="entry name" value="Por_Secre_tail"/>
    <property type="match status" value="1"/>
</dbReference>
<proteinExistence type="predicted"/>
<evidence type="ECO:0000313" key="2">
    <source>
        <dbReference type="EMBL" id="PZP51276.1"/>
    </source>
</evidence>
<dbReference type="AlphaFoldDB" id="A0A2W5GZM8"/>
<name>A0A2W5GZM8_9SPHI</name>
<dbReference type="Gene3D" id="2.60.40.10">
    <property type="entry name" value="Immunoglobulins"/>
    <property type="match status" value="2"/>
</dbReference>
<gene>
    <name evidence="2" type="ORF">DI598_03660</name>
</gene>
<dbReference type="InterPro" id="IPR025667">
    <property type="entry name" value="SprB_repeat"/>
</dbReference>
<accession>A0A2W5GZM8</accession>
<protein>
    <recommendedName>
        <fullName evidence="1">Secretion system C-terminal sorting domain-containing protein</fullName>
    </recommendedName>
</protein>
<dbReference type="InterPro" id="IPR026444">
    <property type="entry name" value="Secre_tail"/>
</dbReference>
<dbReference type="InterPro" id="IPR013783">
    <property type="entry name" value="Ig-like_fold"/>
</dbReference>
<dbReference type="Gene3D" id="2.60.40.740">
    <property type="match status" value="1"/>
</dbReference>
<reference evidence="2 3" key="1">
    <citation type="submission" date="2017-11" db="EMBL/GenBank/DDBJ databases">
        <title>Infants hospitalized years apart are colonized by the same room-sourced microbial strains.</title>
        <authorList>
            <person name="Brooks B."/>
            <person name="Olm M.R."/>
            <person name="Firek B.A."/>
            <person name="Baker R."/>
            <person name="Thomas B.C."/>
            <person name="Morowitz M.J."/>
            <person name="Banfield J.F."/>
        </authorList>
    </citation>
    <scope>NUCLEOTIDE SEQUENCE [LARGE SCALE GENOMIC DNA]</scope>
    <source>
        <strain evidence="2">S2_009_000_R2_76</strain>
    </source>
</reference>
<evidence type="ECO:0000259" key="1">
    <source>
        <dbReference type="Pfam" id="PF18962"/>
    </source>
</evidence>
<dbReference type="Pfam" id="PF18962">
    <property type="entry name" value="Por_Secre_tail"/>
    <property type="match status" value="1"/>
</dbReference>
<dbReference type="Proteomes" id="UP000249645">
    <property type="component" value="Unassembled WGS sequence"/>
</dbReference>
<feature type="domain" description="Secretion system C-terminal sorting" evidence="1">
    <location>
        <begin position="819"/>
        <end position="886"/>
    </location>
</feature>
<dbReference type="Pfam" id="PF13573">
    <property type="entry name" value="SprB"/>
    <property type="match status" value="2"/>
</dbReference>
<sequence length="889" mass="92728">MIQFRHIFLLLVFIAGWKNSHSQCNVKISTSATSPSCYNGSDGSITVTGTGGSGTYQYQFNIGILGSWSNSNTVNNLSAGNYIISIRDAYNTSCIATSYVTIQQPTQLNVTPTITNATCANSPDGKIALSVSGGTAPYTYAWTQNGNDISGITTETATGLVPGIYNATVTDAKGCKQQIANTSTTATLPLSLTGFNSKTIAYGTNTNSGNGAINSTVNAAIDSAANSTTLPGYNFYVNGYKYSSSATAYSSNGVNANGQFTSSASTPVLFKFADFSGNHDLRLNGTQTGTLNLSSSSQAAYQTLYILGTAGNGPALVSYKVNYSDGTSSTGTLSVYDWSSSTNAATGILYRINYQQVSGSYPVGRQSSTTAFYISQSTINLQSNTKKVVSIDFTNGVTSGSSNNPQSNIFAITGTTISTTGVVVQPGTGTAATVNITSNPSSSTYCTGEQVLLTANASNAGANPTFTWGITSGTGVTYSSSTGSSTIATLTGTGAKTLNVTVNIDQTTATCLAVTTATNSINFTNGTIAASSVSLSNITPICQNTTQVYTATPTNGGYSPSYTWTVDGTQVQTGTSNTLSRTYTTSGNKLVSVTMTPNLGCSNSGIPSSTVTTVVNAQTIPEVTINGWLVPTTSGASNSFQLGIASSNNLGSSPSYQWYKNNQAVSGATSNSYIANSISSGDVFSLLVGSSATCPNPSMLMSNYTNMTYMLPIVMSSFTLSNAIPNNTVNVDWATSMEVNAKSYVVMRAEDSDPNNFKSIATVLARNINTGSNYHYLDTVKQNGSYYYRIKSIDLDGSYKLSDVRSIVLSGLRNVLSVIPNPASEMAVLTGYEAGSSIQVFNMSGILMSTGTASSKTFAIDVSRFASGLYIVKAVSKNGQTQTTKFMKK</sequence>
<comment type="caution">
    <text evidence="2">The sequence shown here is derived from an EMBL/GenBank/DDBJ whole genome shotgun (WGS) entry which is preliminary data.</text>
</comment>
<dbReference type="EMBL" id="QFOI01000036">
    <property type="protein sequence ID" value="PZP51276.1"/>
    <property type="molecule type" value="Genomic_DNA"/>
</dbReference>
<organism evidence="2 3">
    <name type="scientific">Pseudopedobacter saltans</name>
    <dbReference type="NCBI Taxonomy" id="151895"/>
    <lineage>
        <taxon>Bacteria</taxon>
        <taxon>Pseudomonadati</taxon>
        <taxon>Bacteroidota</taxon>
        <taxon>Sphingobacteriia</taxon>
        <taxon>Sphingobacteriales</taxon>
        <taxon>Sphingobacteriaceae</taxon>
        <taxon>Pseudopedobacter</taxon>
    </lineage>
</organism>